<keyword evidence="3" id="KW-0807">Transducer</keyword>
<dbReference type="GO" id="GO:0004888">
    <property type="term" value="F:transmembrane signaling receptor activity"/>
    <property type="evidence" value="ECO:0007669"/>
    <property type="project" value="InterPro"/>
</dbReference>
<dbReference type="GO" id="GO:0006935">
    <property type="term" value="P:chemotaxis"/>
    <property type="evidence" value="ECO:0007669"/>
    <property type="project" value="UniProtKB-KW"/>
</dbReference>
<dbReference type="Pfam" id="PF00015">
    <property type="entry name" value="MCPsignal"/>
    <property type="match status" value="1"/>
</dbReference>
<comment type="caution">
    <text evidence="6">The sequence shown here is derived from an EMBL/GenBank/DDBJ whole genome shotgun (WGS) entry which is preliminary data.</text>
</comment>
<proteinExistence type="inferred from homology"/>
<evidence type="ECO:0000256" key="2">
    <source>
        <dbReference type="ARBA" id="ARBA00029447"/>
    </source>
</evidence>
<dbReference type="GO" id="GO:0016020">
    <property type="term" value="C:membrane"/>
    <property type="evidence" value="ECO:0007669"/>
    <property type="project" value="InterPro"/>
</dbReference>
<dbReference type="AlphaFoldDB" id="A0A560C163"/>
<dbReference type="InterPro" id="IPR004089">
    <property type="entry name" value="MCPsignal_dom"/>
</dbReference>
<evidence type="ECO:0000313" key="6">
    <source>
        <dbReference type="EMBL" id="TWA78574.1"/>
    </source>
</evidence>
<dbReference type="Gene3D" id="1.10.287.950">
    <property type="entry name" value="Methyl-accepting chemotaxis protein"/>
    <property type="match status" value="1"/>
</dbReference>
<comment type="similarity">
    <text evidence="2">Belongs to the methyl-accepting chemotaxis (MCP) protein family.</text>
</comment>
<dbReference type="PANTHER" id="PTHR43531">
    <property type="entry name" value="PROTEIN ICFG"/>
    <property type="match status" value="1"/>
</dbReference>
<sequence>MSVAGNELFELSRGVLDVASRKVSLIEDITRRTKMLAMNALIEASRAGDAGRGFAVVANEVSEISKQVNTITKELRSEIVSRVDHLTTTGSAMVQEMHGRRLADLSLNMIEIIDRNLYERSCDVRWWATDSAVVDCAADPTEVNRQHASHRLSVILESYTVYLDLWIADLKGEVIATGRPGRYPGAQGARVGDEGWFRQALATRNGGEFTVGDVSRNGRLEDRVVATYATAIRRGGEADGDPIGVLGIFFDWEPQAAAVVQGVRLEDEERSRSRCLLLDARHRVIASSDGRGILSETVQLRRSGESMGHYADGTGRTYGYALTPGYETYKGLGWYGVIVQDPDPRQQQTPGPATAGMNGRMGMNGAGLHG</sequence>
<feature type="region of interest" description="Disordered" evidence="4">
    <location>
        <begin position="342"/>
        <end position="370"/>
    </location>
</feature>
<name>A0A560C163_AZOBR</name>
<gene>
    <name evidence="6" type="ORF">FBZ83_11273</name>
</gene>
<accession>A0A560C163</accession>
<dbReference type="PROSITE" id="PS50111">
    <property type="entry name" value="CHEMOTAXIS_TRANSDUC_2"/>
    <property type="match status" value="1"/>
</dbReference>
<dbReference type="PRINTS" id="PR00260">
    <property type="entry name" value="CHEMTRNSDUCR"/>
</dbReference>
<dbReference type="Gene3D" id="3.30.450.20">
    <property type="entry name" value="PAS domain"/>
    <property type="match status" value="1"/>
</dbReference>
<dbReference type="InterPro" id="IPR051310">
    <property type="entry name" value="MCP_chemotaxis"/>
</dbReference>
<reference evidence="6 7" key="1">
    <citation type="submission" date="2019-06" db="EMBL/GenBank/DDBJ databases">
        <title>Genomic Encyclopedia of Type Strains, Phase IV (KMG-V): Genome sequencing to study the core and pangenomes of soil and plant-associated prokaryotes.</title>
        <authorList>
            <person name="Whitman W."/>
        </authorList>
    </citation>
    <scope>NUCLEOTIDE SEQUENCE [LARGE SCALE GENOMIC DNA]</scope>
    <source>
        <strain evidence="6 7">BR 11650</strain>
    </source>
</reference>
<organism evidence="6 7">
    <name type="scientific">Azospirillum brasilense</name>
    <dbReference type="NCBI Taxonomy" id="192"/>
    <lineage>
        <taxon>Bacteria</taxon>
        <taxon>Pseudomonadati</taxon>
        <taxon>Pseudomonadota</taxon>
        <taxon>Alphaproteobacteria</taxon>
        <taxon>Rhodospirillales</taxon>
        <taxon>Azospirillaceae</taxon>
        <taxon>Azospirillum</taxon>
    </lineage>
</organism>
<dbReference type="GO" id="GO:0007165">
    <property type="term" value="P:signal transduction"/>
    <property type="evidence" value="ECO:0007669"/>
    <property type="project" value="UniProtKB-KW"/>
</dbReference>
<dbReference type="PANTHER" id="PTHR43531:SF11">
    <property type="entry name" value="METHYL-ACCEPTING CHEMOTAXIS PROTEIN 3"/>
    <property type="match status" value="1"/>
</dbReference>
<dbReference type="InterPro" id="IPR004090">
    <property type="entry name" value="Chemotax_Me-accpt_rcpt"/>
</dbReference>
<dbReference type="EMBL" id="VITH01000012">
    <property type="protein sequence ID" value="TWA78574.1"/>
    <property type="molecule type" value="Genomic_DNA"/>
</dbReference>
<evidence type="ECO:0000313" key="7">
    <source>
        <dbReference type="Proteomes" id="UP000318529"/>
    </source>
</evidence>
<evidence type="ECO:0000256" key="3">
    <source>
        <dbReference type="PROSITE-ProRule" id="PRU00284"/>
    </source>
</evidence>
<protein>
    <submittedName>
        <fullName evidence="6">Methyl-accepting chemotaxis protein (MCP) signaling protein</fullName>
    </submittedName>
</protein>
<evidence type="ECO:0000256" key="4">
    <source>
        <dbReference type="SAM" id="MobiDB-lite"/>
    </source>
</evidence>
<feature type="domain" description="Methyl-accepting transducer" evidence="5">
    <location>
        <begin position="23"/>
        <end position="79"/>
    </location>
</feature>
<dbReference type="RefSeq" id="WP_145689053.1">
    <property type="nucleotide sequence ID" value="NZ_VITH01000012.1"/>
</dbReference>
<evidence type="ECO:0000259" key="5">
    <source>
        <dbReference type="PROSITE" id="PS50111"/>
    </source>
</evidence>
<keyword evidence="1" id="KW-0145">Chemotaxis</keyword>
<evidence type="ECO:0000256" key="1">
    <source>
        <dbReference type="ARBA" id="ARBA00022500"/>
    </source>
</evidence>
<dbReference type="Proteomes" id="UP000318529">
    <property type="component" value="Unassembled WGS sequence"/>
</dbReference>
<dbReference type="SUPFAM" id="SSF58104">
    <property type="entry name" value="Methyl-accepting chemotaxis protein (MCP) signaling domain"/>
    <property type="match status" value="1"/>
</dbReference>